<dbReference type="AlphaFoldDB" id="Q4FQC3"/>
<reference evidence="1 2" key="1">
    <citation type="journal article" date="2010" name="Appl. Environ. Microbiol.">
        <title>The genome sequence of Psychrobacter arcticus 273-4, a psychroactive Siberian permafrost bacterium, reveals mechanisms for adaptation to low-temperature growth.</title>
        <authorList>
            <person name="Ayala-del-Rio H.L."/>
            <person name="Chain P.S."/>
            <person name="Grzymski J.J."/>
            <person name="Ponder M.A."/>
            <person name="Ivanova N."/>
            <person name="Bergholz P.W."/>
            <person name="Di Bartolo G."/>
            <person name="Hauser L."/>
            <person name="Land M."/>
            <person name="Bakermans C."/>
            <person name="Rodrigues D."/>
            <person name="Klappenbach J."/>
            <person name="Zarka D."/>
            <person name="Larimer F."/>
            <person name="Richardson P."/>
            <person name="Murray A."/>
            <person name="Thomashow M."/>
            <person name="Tiedje J.M."/>
        </authorList>
    </citation>
    <scope>NUCLEOTIDE SEQUENCE [LARGE SCALE GENOMIC DNA]</scope>
    <source>
        <strain evidence="2">DSM 17307 / VKM B-2377 / 273-4</strain>
    </source>
</reference>
<organism evidence="1 2">
    <name type="scientific">Psychrobacter arcticus (strain DSM 17307 / VKM B-2377 / 273-4)</name>
    <dbReference type="NCBI Taxonomy" id="259536"/>
    <lineage>
        <taxon>Bacteria</taxon>
        <taxon>Pseudomonadati</taxon>
        <taxon>Pseudomonadota</taxon>
        <taxon>Gammaproteobacteria</taxon>
        <taxon>Moraxellales</taxon>
        <taxon>Moraxellaceae</taxon>
        <taxon>Psychrobacter</taxon>
    </lineage>
</organism>
<dbReference type="STRING" id="259536.Psyc_1937"/>
<keyword evidence="2" id="KW-1185">Reference proteome</keyword>
<dbReference type="Proteomes" id="UP000000546">
    <property type="component" value="Chromosome"/>
</dbReference>
<sequence length="314" mass="36305">MKDVRHSISMKLTADVFKTINTGNSAKNIIEKNKSMPDPILNMAGRHVGIKEEHLPIYRQLVHGENNEFLEKLKGFKHQLQPGDLILVTGTGTSSKTLVKLQKSFYEKARSSHIAVVHSEFVCVDAIPKTGVSLRLVPEILRNVENNWRVIRLKNIPESSLENISKSCIYYTEQPYLIFLKRKPAKNYSYCSELARKIYISSDIKECGIPKKSIIKPCDFDNLADRNSEWEDITESVRSYIDFCVEYEGFLMFMSKLLLNGINLNRQRFDERTEIKRSISRMVKKGEITSQTASRVNENIKTREDSLNYKFWNK</sequence>
<dbReference type="OrthoDB" id="6198833at2"/>
<dbReference type="HOGENOM" id="CLU_882484_0_0_6"/>
<dbReference type="Gene3D" id="3.90.1720.10">
    <property type="entry name" value="endopeptidase domain like (from Nostoc punctiforme)"/>
    <property type="match status" value="1"/>
</dbReference>
<evidence type="ECO:0000313" key="1">
    <source>
        <dbReference type="EMBL" id="AAZ19785.1"/>
    </source>
</evidence>
<dbReference type="InterPro" id="IPR038765">
    <property type="entry name" value="Papain-like_cys_pep_sf"/>
</dbReference>
<protein>
    <submittedName>
        <fullName evidence="1">Uncharacterized protein</fullName>
    </submittedName>
</protein>
<dbReference type="eggNOG" id="ENOG5033EQQ">
    <property type="taxonomic scope" value="Bacteria"/>
</dbReference>
<dbReference type="SUPFAM" id="SSF54001">
    <property type="entry name" value="Cysteine proteinases"/>
    <property type="match status" value="1"/>
</dbReference>
<gene>
    <name evidence="1" type="ordered locus">Psyc_1937</name>
</gene>
<proteinExistence type="predicted"/>
<name>Q4FQC3_PSYA2</name>
<dbReference type="RefSeq" id="WP_011281194.1">
    <property type="nucleotide sequence ID" value="NC_007204.1"/>
</dbReference>
<accession>Q4FQC3</accession>
<dbReference type="KEGG" id="par:Psyc_1937"/>
<evidence type="ECO:0000313" key="2">
    <source>
        <dbReference type="Proteomes" id="UP000000546"/>
    </source>
</evidence>
<dbReference type="EMBL" id="CP000082">
    <property type="protein sequence ID" value="AAZ19785.1"/>
    <property type="molecule type" value="Genomic_DNA"/>
</dbReference>